<dbReference type="Pfam" id="PF04437">
    <property type="entry name" value="RINT1_TIP1"/>
    <property type="match status" value="1"/>
</dbReference>
<dbReference type="PANTHER" id="PTHR13520">
    <property type="entry name" value="RAD50-INTERACTING PROTEIN 1 RINT-1"/>
    <property type="match status" value="1"/>
</dbReference>
<proteinExistence type="predicted"/>
<dbReference type="HOGENOM" id="CLU_015529_0_0_1"/>
<gene>
    <name evidence="1" type="ORF">HETIRDRAFT_469768</name>
</gene>
<dbReference type="eggNOG" id="KOG2218">
    <property type="taxonomic scope" value="Eukaryota"/>
</dbReference>
<evidence type="ECO:0000313" key="1">
    <source>
        <dbReference type="EMBL" id="ETW87608.1"/>
    </source>
</evidence>
<dbReference type="KEGG" id="hir:HETIRDRAFT_469768"/>
<organism evidence="1 2">
    <name type="scientific">Heterobasidion irregulare (strain TC 32-1)</name>
    <dbReference type="NCBI Taxonomy" id="747525"/>
    <lineage>
        <taxon>Eukaryota</taxon>
        <taxon>Fungi</taxon>
        <taxon>Dikarya</taxon>
        <taxon>Basidiomycota</taxon>
        <taxon>Agaricomycotina</taxon>
        <taxon>Agaricomycetes</taxon>
        <taxon>Russulales</taxon>
        <taxon>Bondarzewiaceae</taxon>
        <taxon>Heterobasidion</taxon>
        <taxon>Heterobasidion annosum species complex</taxon>
    </lineage>
</organism>
<dbReference type="GO" id="GO:0006890">
    <property type="term" value="P:retrograde vesicle-mediated transport, Golgi to endoplasmic reticulum"/>
    <property type="evidence" value="ECO:0007669"/>
    <property type="project" value="InterPro"/>
</dbReference>
<dbReference type="InterPro" id="IPR007528">
    <property type="entry name" value="RINT1_Tip20"/>
</dbReference>
<dbReference type="EMBL" id="KI925454">
    <property type="protein sequence ID" value="ETW87608.1"/>
    <property type="molecule type" value="Genomic_DNA"/>
</dbReference>
<dbReference type="AlphaFoldDB" id="W4KP35"/>
<sequence length="823" mass="91964">MSVLQIHDLLKPADLATSQQRALGILNLRHNDPGDIDISTLVAAVDDARVQHDSFWTILAASKQSTDELISTTRFTASEHLHTAQELSLLRHSLADELSTITSELVSSMSDGRPTLLEDIEVMHRNLKELDSMKTYVHVIERALSMSEAAIAEIRDSNPITVSVYRSLRTFVSSVNTTCSQVSDVTGQPSSDLRLVSFLEELQDRTWSAMKSTLSALLLAVMERLHWPMPVDFSLATEDDKRTFSKAFSNLIKLQVFGEQIHSSQESSEKDALYPIQALVQPVSLRFKYHFEGSRQTNKLDKPEWYFTHILNVSHEHRPFMEDVVQQLLSATQYRDVNAWAEFTHALLPLLSRRLKRTMSSLLSHPPLLAHTIYQALSFDAALKEEGFSLAGTMVGRNAGVKSWDGISEVVLGRKEWFDRWVEGERAFALDQYHDIIGSPEAWLIADDDAHSEENRVATRELRPTNSARRLKALVEQVTDRYTPIPQFSQRARFLIDVQLPLLELYHGRIGSSLDAFETLSSALVRAVPGALTSDGREKGRLTSGVEGVVRLCKALVSAKWISAAMVGWGEDLFFLELWTEINRRAALRVRAETHPSLPDPKDSSNETPDGTIFEELVTQYEKLVARVEDMIIQQICGEVEGALKAHLLNQGIPNSSPDLSVSTIAISPALLPALSTLSSHLSVLSRTLPHSTTISLYRNIATNLSTHILQRNILYRGHHRLAPAEGKILHGECELWVETCRQALGSISMGPRGRVEAPWRRLLEAGRVVGAEGERWDAIVAASFGTLSDDEWGARMTDLVDETELSRGEVCMIAKTRTDCDY</sequence>
<evidence type="ECO:0008006" key="3">
    <source>
        <dbReference type="Google" id="ProtNLM"/>
    </source>
</evidence>
<evidence type="ECO:0000313" key="2">
    <source>
        <dbReference type="Proteomes" id="UP000030671"/>
    </source>
</evidence>
<keyword evidence="2" id="KW-1185">Reference proteome</keyword>
<dbReference type="Gene3D" id="1.20.58.1420">
    <property type="entry name" value="Dsl1p vesicle tethering complex, Tip20p subunit, domain B"/>
    <property type="match status" value="1"/>
</dbReference>
<reference evidence="1 2" key="1">
    <citation type="journal article" date="2012" name="New Phytol.">
        <title>Insight into trade-off between wood decay and parasitism from the genome of a fungal forest pathogen.</title>
        <authorList>
            <person name="Olson A."/>
            <person name="Aerts A."/>
            <person name="Asiegbu F."/>
            <person name="Belbahri L."/>
            <person name="Bouzid O."/>
            <person name="Broberg A."/>
            <person name="Canback B."/>
            <person name="Coutinho P.M."/>
            <person name="Cullen D."/>
            <person name="Dalman K."/>
            <person name="Deflorio G."/>
            <person name="van Diepen L.T."/>
            <person name="Dunand C."/>
            <person name="Duplessis S."/>
            <person name="Durling M."/>
            <person name="Gonthier P."/>
            <person name="Grimwood J."/>
            <person name="Fossdal C.G."/>
            <person name="Hansson D."/>
            <person name="Henrissat B."/>
            <person name="Hietala A."/>
            <person name="Himmelstrand K."/>
            <person name="Hoffmeister D."/>
            <person name="Hogberg N."/>
            <person name="James T.Y."/>
            <person name="Karlsson M."/>
            <person name="Kohler A."/>
            <person name="Kues U."/>
            <person name="Lee Y.H."/>
            <person name="Lin Y.C."/>
            <person name="Lind M."/>
            <person name="Lindquist E."/>
            <person name="Lombard V."/>
            <person name="Lucas S."/>
            <person name="Lunden K."/>
            <person name="Morin E."/>
            <person name="Murat C."/>
            <person name="Park J."/>
            <person name="Raffaello T."/>
            <person name="Rouze P."/>
            <person name="Salamov A."/>
            <person name="Schmutz J."/>
            <person name="Solheim H."/>
            <person name="Stahlberg J."/>
            <person name="Velez H."/>
            <person name="de Vries R.P."/>
            <person name="Wiebenga A."/>
            <person name="Woodward S."/>
            <person name="Yakovlev I."/>
            <person name="Garbelotto M."/>
            <person name="Martin F."/>
            <person name="Grigoriev I.V."/>
            <person name="Stenlid J."/>
        </authorList>
    </citation>
    <scope>NUCLEOTIDE SEQUENCE [LARGE SCALE GENOMIC DNA]</scope>
    <source>
        <strain evidence="1 2">TC 32-1</strain>
    </source>
</reference>
<dbReference type="Gene3D" id="1.20.58.670">
    <property type="entry name" value="Dsl1p vesicle tethering complex, Tip20p subunit, domain D"/>
    <property type="match status" value="1"/>
</dbReference>
<dbReference type="PROSITE" id="PS51386">
    <property type="entry name" value="RINT1_TIP20"/>
    <property type="match status" value="1"/>
</dbReference>
<dbReference type="GeneID" id="20677308"/>
<dbReference type="OrthoDB" id="407410at2759"/>
<dbReference type="RefSeq" id="XP_009541491.1">
    <property type="nucleotide sequence ID" value="XM_009543196.1"/>
</dbReference>
<dbReference type="GO" id="GO:0070939">
    <property type="term" value="C:Dsl1/NZR complex"/>
    <property type="evidence" value="ECO:0007669"/>
    <property type="project" value="InterPro"/>
</dbReference>
<accession>W4KP35</accession>
<protein>
    <recommendedName>
        <fullName evidence="3">RINT-1 family protein</fullName>
    </recommendedName>
</protein>
<dbReference type="GO" id="GO:0006888">
    <property type="term" value="P:endoplasmic reticulum to Golgi vesicle-mediated transport"/>
    <property type="evidence" value="ECO:0007669"/>
    <property type="project" value="InterPro"/>
</dbReference>
<dbReference type="PANTHER" id="PTHR13520:SF0">
    <property type="entry name" value="RAD50-INTERACTING PROTEIN 1"/>
    <property type="match status" value="1"/>
</dbReference>
<dbReference type="InParanoid" id="W4KP35"/>
<dbReference type="Proteomes" id="UP000030671">
    <property type="component" value="Unassembled WGS sequence"/>
</dbReference>
<name>W4KP35_HETIT</name>
<dbReference type="GO" id="GO:0060628">
    <property type="term" value="P:regulation of ER to Golgi vesicle-mediated transport"/>
    <property type="evidence" value="ECO:0007669"/>
    <property type="project" value="TreeGrafter"/>
</dbReference>
<dbReference type="STRING" id="747525.W4KP35"/>
<dbReference type="InterPro" id="IPR042044">
    <property type="entry name" value="EXOC6PINT-1/Sec15/Tip20_C_dom2"/>
</dbReference>
<dbReference type="InterPro" id="IPR042042">
    <property type="entry name" value="Tip20p_domB"/>
</dbReference>